<dbReference type="PANTHER" id="PTHR32305">
    <property type="match status" value="1"/>
</dbReference>
<dbReference type="SUPFAM" id="SSF69279">
    <property type="entry name" value="Phage tail proteins"/>
    <property type="match status" value="2"/>
</dbReference>
<evidence type="ECO:0000256" key="3">
    <source>
        <dbReference type="ARBA" id="ARBA00022525"/>
    </source>
</evidence>
<dbReference type="Gene3D" id="4.10.220.110">
    <property type="match status" value="1"/>
</dbReference>
<protein>
    <submittedName>
        <fullName evidence="8">Type VI secretion system Vgr family protein</fullName>
    </submittedName>
</protein>
<keyword evidence="3" id="KW-0964">Secreted</keyword>
<dbReference type="NCBIfam" id="TIGR03361">
    <property type="entry name" value="VI_Rhs_Vgr"/>
    <property type="match status" value="1"/>
</dbReference>
<comment type="similarity">
    <text evidence="2">Belongs to the VgrG protein family.</text>
</comment>
<evidence type="ECO:0000256" key="4">
    <source>
        <dbReference type="SAM" id="MobiDB-lite"/>
    </source>
</evidence>
<dbReference type="Gene3D" id="3.55.50.10">
    <property type="entry name" value="Baseplate protein-like domains"/>
    <property type="match status" value="1"/>
</dbReference>
<dbReference type="Pfam" id="PF05954">
    <property type="entry name" value="Phage_GPD"/>
    <property type="match status" value="1"/>
</dbReference>
<dbReference type="InterPro" id="IPR037026">
    <property type="entry name" value="Vgr_OB-fold_dom_sf"/>
</dbReference>
<accession>A0ABW1ATL3</accession>
<dbReference type="NCBIfam" id="TIGR01646">
    <property type="entry name" value="vgr_GE"/>
    <property type="match status" value="1"/>
</dbReference>
<evidence type="ECO:0000256" key="2">
    <source>
        <dbReference type="ARBA" id="ARBA00005558"/>
    </source>
</evidence>
<evidence type="ECO:0000259" key="5">
    <source>
        <dbReference type="Pfam" id="PF04717"/>
    </source>
</evidence>
<dbReference type="InterPro" id="IPR018769">
    <property type="entry name" value="VgrG2_DUF2345"/>
</dbReference>
<feature type="domain" description="Putative type VI secretion system Rhs element associated Vgr" evidence="7">
    <location>
        <begin position="500"/>
        <end position="608"/>
    </location>
</feature>
<name>A0ABW1ATL3_9RHOO</name>
<feature type="domain" description="Gp5/Type VI secretion system Vgr protein OB-fold" evidence="5">
    <location>
        <begin position="411"/>
        <end position="478"/>
    </location>
</feature>
<comment type="caution">
    <text evidence="8">The sequence shown here is derived from an EMBL/GenBank/DDBJ whole genome shotgun (WGS) entry which is preliminary data.</text>
</comment>
<dbReference type="SUPFAM" id="SSF69255">
    <property type="entry name" value="gp5 N-terminal domain-like"/>
    <property type="match status" value="1"/>
</dbReference>
<dbReference type="Pfam" id="PF13296">
    <property type="entry name" value="T6SS_Vgr"/>
    <property type="match status" value="1"/>
</dbReference>
<reference evidence="9" key="1">
    <citation type="journal article" date="2019" name="Int. J. Syst. Evol. Microbiol.">
        <title>The Global Catalogue of Microorganisms (GCM) 10K type strain sequencing project: providing services to taxonomists for standard genome sequencing and annotation.</title>
        <authorList>
            <consortium name="The Broad Institute Genomics Platform"/>
            <consortium name="The Broad Institute Genome Sequencing Center for Infectious Disease"/>
            <person name="Wu L."/>
            <person name="Ma J."/>
        </authorList>
    </citation>
    <scope>NUCLEOTIDE SEQUENCE [LARGE SCALE GENOMIC DNA]</scope>
    <source>
        <strain evidence="9">SHR3</strain>
    </source>
</reference>
<keyword evidence="9" id="KW-1185">Reference proteome</keyword>
<comment type="subcellular location">
    <subcellularLocation>
        <location evidence="1">Secreted</location>
    </subcellularLocation>
</comment>
<evidence type="ECO:0000313" key="8">
    <source>
        <dbReference type="EMBL" id="MFC5770499.1"/>
    </source>
</evidence>
<gene>
    <name evidence="8" type="ORF">ACFPTN_14040</name>
</gene>
<dbReference type="EMBL" id="JBHSOG010000051">
    <property type="protein sequence ID" value="MFC5770499.1"/>
    <property type="molecule type" value="Genomic_DNA"/>
</dbReference>
<feature type="region of interest" description="Disordered" evidence="4">
    <location>
        <begin position="609"/>
        <end position="642"/>
    </location>
</feature>
<dbReference type="Proteomes" id="UP001595974">
    <property type="component" value="Unassembled WGS sequence"/>
</dbReference>
<dbReference type="SUPFAM" id="SSF69349">
    <property type="entry name" value="Phage fibre proteins"/>
    <property type="match status" value="1"/>
</dbReference>
<evidence type="ECO:0000259" key="6">
    <source>
        <dbReference type="Pfam" id="PF10106"/>
    </source>
</evidence>
<feature type="domain" description="DUF2345" evidence="6">
    <location>
        <begin position="642"/>
        <end position="788"/>
    </location>
</feature>
<evidence type="ECO:0000313" key="9">
    <source>
        <dbReference type="Proteomes" id="UP001595974"/>
    </source>
</evidence>
<dbReference type="PANTHER" id="PTHR32305:SF15">
    <property type="entry name" value="PROTEIN RHSA-RELATED"/>
    <property type="match status" value="1"/>
</dbReference>
<organism evidence="8 9">
    <name type="scientific">Thauera sinica</name>
    <dbReference type="NCBI Taxonomy" id="2665146"/>
    <lineage>
        <taxon>Bacteria</taxon>
        <taxon>Pseudomonadati</taxon>
        <taxon>Pseudomonadota</taxon>
        <taxon>Betaproteobacteria</taxon>
        <taxon>Rhodocyclales</taxon>
        <taxon>Zoogloeaceae</taxon>
        <taxon>Thauera</taxon>
    </lineage>
</organism>
<dbReference type="InterPro" id="IPR028244">
    <property type="entry name" value="T6SS_Rhs_Vgr_dom"/>
</dbReference>
<dbReference type="Pfam" id="PF10106">
    <property type="entry name" value="DUF2345"/>
    <property type="match status" value="1"/>
</dbReference>
<dbReference type="InterPro" id="IPR006533">
    <property type="entry name" value="T6SS_Vgr_RhsGE"/>
</dbReference>
<evidence type="ECO:0000259" key="7">
    <source>
        <dbReference type="Pfam" id="PF13296"/>
    </source>
</evidence>
<dbReference type="Gene3D" id="2.30.110.50">
    <property type="match status" value="1"/>
</dbReference>
<dbReference type="RefSeq" id="WP_096447199.1">
    <property type="nucleotide sequence ID" value="NZ_JBHSOG010000051.1"/>
</dbReference>
<dbReference type="InterPro" id="IPR006531">
    <property type="entry name" value="Gp5/Vgr_OB"/>
</dbReference>
<dbReference type="Pfam" id="PF04717">
    <property type="entry name" value="Phage_base_V"/>
    <property type="match status" value="1"/>
</dbReference>
<dbReference type="InterPro" id="IPR050708">
    <property type="entry name" value="T6SS_VgrG/RHS"/>
</dbReference>
<dbReference type="Gene3D" id="2.40.50.230">
    <property type="entry name" value="Gp5 N-terminal domain"/>
    <property type="match status" value="1"/>
</dbReference>
<sequence>MSRTVTIRGPAMPTLYGMPALEFQSLSGHESLSSLFQYTATLRTPDSRSITEHVAANIPIKRLVGTEMTVTIELDGMGEFIPGMVGNAGMSNIGQGTREISGLVTQARFLQAENRRGIYEVTLEPWLTLATRTTDYKIFQEKTALEIIGEVLADYTYPVDFRTRQTYPPRTYQVQYGETDFAFISRLMEEWGLYYFFEHSHERHRLVVVDDVGAHKPFTSEAYHTLRYYPPGHKTDAEHINHFLHDESLQPGQWATSDFDFKKPRADLGQTVSMPRNTGHNQQEIYRWPGDYLEREEGRMLARVRMEEAGAPGFRAHARGNLRGVVTGCTFALVGYPQDVANIEYLVLGATLSITDNGHASGEGMYTVDTGFHVQPANHIFRAPQRHPKPRTTGPQTAIVTGPKGKEIWTDKYGRVKVGFHWNRYCTKDENSSCWIRVSYPWAGQNYAGIHLPRIGQEVIVDFENGDPDRPIITGRVYNGINLPPWALSGNQALSGFRSKELYGQRNNHLVLDDSEGQIQAQLSSDHALSQLNLGSITRIPDTSGRADRRGEGFELRTDAHGVVRAGAGMLLTTETRSHAASHVKSMGETLARLEAAQEAHAALADLARQHEAQTSGEQDAVSERLKRQNQALQGEGAPNTESGHFPEFAAPHLVLSSPAGIEATTAGSTHLASDKDLALTTGGNAGIASGKGLFASVKAGIKLFAHKLGIRLVAAHDDIDLHALKKSINLLAQLSINATSEKITLSATKQLEINGGGSYLRFLPEGIEAGTNGYVKVHRSRFSMTGPNNLPVGLPLFPQGICKECLLRAVQSGLGLVKL</sequence>
<dbReference type="InterPro" id="IPR017847">
    <property type="entry name" value="T6SS_RhsGE_Vgr_subset"/>
</dbReference>
<proteinExistence type="inferred from homology"/>
<evidence type="ECO:0000256" key="1">
    <source>
        <dbReference type="ARBA" id="ARBA00004613"/>
    </source>
</evidence>